<name>A0ABU3LEH8_9FLAO</name>
<dbReference type="EMBL" id="JAVTTO010000002">
    <property type="protein sequence ID" value="MDT7832120.1"/>
    <property type="molecule type" value="Genomic_DNA"/>
</dbReference>
<comment type="caution">
    <text evidence="2">The sequence shown here is derived from an EMBL/GenBank/DDBJ whole genome shotgun (WGS) entry which is preliminary data.</text>
</comment>
<keyword evidence="3" id="KW-1185">Reference proteome</keyword>
<sequence>MKTIVTFLVTLAFTICSLSAQEKTMKYEASKKHPFGQYNPEAPKQLQDYKELIGIAKCESVNRKPDQSWAKPIKMTWKWKYIMNGKAVQDETLKEDGGHSGSIRQFSKDSLRWNVHYYSSRGVSSTLPVWNGNKSKDGKIVLYRKQNAPNGTEGFYRLTFYDISKEGYKWVGEWVDTTEKIVFPTWKISCIKED</sequence>
<evidence type="ECO:0000313" key="3">
    <source>
        <dbReference type="Proteomes" id="UP001257277"/>
    </source>
</evidence>
<organism evidence="2 3">
    <name type="scientific">Asprobacillus argus</name>
    <dbReference type="NCBI Taxonomy" id="3076534"/>
    <lineage>
        <taxon>Bacteria</taxon>
        <taxon>Pseudomonadati</taxon>
        <taxon>Bacteroidota</taxon>
        <taxon>Flavobacteriia</taxon>
        <taxon>Flavobacteriales</taxon>
        <taxon>Flavobacteriaceae</taxon>
        <taxon>Asprobacillus</taxon>
    </lineage>
</organism>
<gene>
    <name evidence="2" type="ORF">RQM59_06990</name>
</gene>
<accession>A0ABU3LEH8</accession>
<dbReference type="RefSeq" id="WP_349241371.1">
    <property type="nucleotide sequence ID" value="NZ_JAVTTO010000002.1"/>
</dbReference>
<keyword evidence="1" id="KW-0732">Signal</keyword>
<feature type="signal peptide" evidence="1">
    <location>
        <begin position="1"/>
        <end position="20"/>
    </location>
</feature>
<evidence type="ECO:0000256" key="1">
    <source>
        <dbReference type="SAM" id="SignalP"/>
    </source>
</evidence>
<evidence type="ECO:0000313" key="2">
    <source>
        <dbReference type="EMBL" id="MDT7832120.1"/>
    </source>
</evidence>
<reference evidence="2 3" key="1">
    <citation type="submission" date="2023-09" db="EMBL/GenBank/DDBJ databases">
        <title>Novel taxa isolated from Blanes Bay.</title>
        <authorList>
            <person name="Rey-Velasco X."/>
            <person name="Lucena T."/>
        </authorList>
    </citation>
    <scope>NUCLEOTIDE SEQUENCE [LARGE SCALE GENOMIC DNA]</scope>
    <source>
        <strain evidence="2 3">S356</strain>
    </source>
</reference>
<feature type="chain" id="PRO_5045489538" evidence="1">
    <location>
        <begin position="21"/>
        <end position="194"/>
    </location>
</feature>
<protein>
    <submittedName>
        <fullName evidence="2">Uncharacterized protein</fullName>
    </submittedName>
</protein>
<dbReference type="Proteomes" id="UP001257277">
    <property type="component" value="Unassembled WGS sequence"/>
</dbReference>
<proteinExistence type="predicted"/>